<evidence type="ECO:0000313" key="3">
    <source>
        <dbReference type="Proteomes" id="UP000541610"/>
    </source>
</evidence>
<proteinExistence type="predicted"/>
<dbReference type="AlphaFoldDB" id="A0A7J6NYQ1"/>
<sequence>MASTLFTLSLMVSILASTKALKAAKQVGPFNPAVTVEKEDESIDCVIEYKSAYVRVSKASSPTEDSNIFARTTKNGIDFTATFDGYRNLIFRQDGTSKVYYFDQYGGALYKNDKTYWLSEKFAADYPFSSLYEPIMAILEKGVTQEACEEVADYIVKNPREPFKNEGKSLWLDQFLLEPEKSEYHKYLLEACGRTLTRYLKEQMRMATCSWRSDERARLGTAIEEFFFCVSHASLWIRKEVPPAASAVVFATFPECGCGAPVGDLKSTTCRKEQYVECHDEFLTVDLVKPAVVVRSTEATETCVIGYDSLDVRVSYSDARENCAIEAKTGRRDESLSARFDGNGTLALDNDSWLDIDGVTRAFHSGDNKKQQLTADQASDHPFASLFEPLMAILQTGVSQNTCRQVADYILKHPRGSFKNVGPTPWLRQYLLGLWPESQGDKYVWFSS</sequence>
<name>A0A7J6NYQ1_PEROL</name>
<evidence type="ECO:0000256" key="1">
    <source>
        <dbReference type="SAM" id="SignalP"/>
    </source>
</evidence>
<dbReference type="EMBL" id="JABANP010000136">
    <property type="protein sequence ID" value="KAF4688999.1"/>
    <property type="molecule type" value="Genomic_DNA"/>
</dbReference>
<protein>
    <submittedName>
        <fullName evidence="2">Uncharacterized protein</fullName>
    </submittedName>
</protein>
<feature type="signal peptide" evidence="1">
    <location>
        <begin position="1"/>
        <end position="20"/>
    </location>
</feature>
<accession>A0A7J6NYQ1</accession>
<feature type="chain" id="PRO_5029476805" evidence="1">
    <location>
        <begin position="21"/>
        <end position="448"/>
    </location>
</feature>
<comment type="caution">
    <text evidence="2">The sequence shown here is derived from an EMBL/GenBank/DDBJ whole genome shotgun (WGS) entry which is preliminary data.</text>
</comment>
<organism evidence="2 3">
    <name type="scientific">Perkinsus olseni</name>
    <name type="common">Perkinsus atlanticus</name>
    <dbReference type="NCBI Taxonomy" id="32597"/>
    <lineage>
        <taxon>Eukaryota</taxon>
        <taxon>Sar</taxon>
        <taxon>Alveolata</taxon>
        <taxon>Perkinsozoa</taxon>
        <taxon>Perkinsea</taxon>
        <taxon>Perkinsida</taxon>
        <taxon>Perkinsidae</taxon>
        <taxon>Perkinsus</taxon>
    </lineage>
</organism>
<keyword evidence="1" id="KW-0732">Signal</keyword>
<reference evidence="2 3" key="1">
    <citation type="submission" date="2020-04" db="EMBL/GenBank/DDBJ databases">
        <title>Perkinsus olseni comparative genomics.</title>
        <authorList>
            <person name="Bogema D.R."/>
        </authorList>
    </citation>
    <scope>NUCLEOTIDE SEQUENCE [LARGE SCALE GENOMIC DNA]</scope>
    <source>
        <strain evidence="2">00978-12</strain>
    </source>
</reference>
<evidence type="ECO:0000313" key="2">
    <source>
        <dbReference type="EMBL" id="KAF4688999.1"/>
    </source>
</evidence>
<dbReference type="Proteomes" id="UP000541610">
    <property type="component" value="Unassembled WGS sequence"/>
</dbReference>
<gene>
    <name evidence="2" type="ORF">FOZ60_002169</name>
</gene>
<dbReference type="OrthoDB" id="10420825at2759"/>